<dbReference type="STRING" id="930991.A0A0D0ECV4"/>
<sequence length="877" mass="98561">MIWYRWWRTESQTIQGDRRSQTTGIVGDSQRWRDPKDDAAWQMDLVLVTCEMNHDSAGFTDRDETSALDARQWQFRPTVDLTSANGTKYDRGKDRLGCGSTSQSVSFSPTNLFSGLTHRLRQRRCRWDRRGTIGNVIIDNVDISLSSPVSQLDAFSTMPVPVPSVSNPIVHPVQKCNKAGDSINSQSAVFQYLKRTLPLSPTGPPPSFGSREQWINSLPSWRRTKTRHIWEQDSRSAAVVDQQGFSKGLAGAVNAPAIKGAHVQACIPPLNTSLQDCAMEMVARKPFDSNVTDVYAWSRTTDLYLEDECGLFAPILENDSPDMMGGDVGSSPIEPLTPFGDYVDRAVAASDATTPHDPLVPTRPPEFQFPYSTLCGTQCYSQCYHLQAYPQDPFVTACEQPPTATLAYKKLAEPMAEWMVSYVWKVCTNAIALPQPIARYTRPNAPQIRQPVPLHLIGSVHSLLMATLLQPSAILLALWYIVRLPVYFGAGGLGPEHVKERRFRVEWLGDTPDSGDVDSPEGTATFKLIVLGCMLANKWLDDHTFSNKTWQTISNVPVQLLNKLEYFALDIFSHDLSISLSAWSQWLNHLLTYQPYLSTATYPQPISRPVSNPHSIIRKTIHEIMEAPQGYFSNEPVFLGVKQRLKEKLGFPSLDEPESLDIDLDKDGPLRDEYLPKRRVSNGSSTCSRTSDPRIDAVSLHHSHIWLNRQVSAALPPPAKWSPAGDEPIYRPSDRSDAIYIPVQPSLTSHYPAPAVYQAWPTASWPYVPLRHHPDGDFVANTLSTSHHPYWTHLNRSTTQRPQAFCNSDYYMGSDHTRAYSHRGFDHRCSDIRMTPDGTAYMQPMVWTSLEQYGHVTSRQPLGSHPPVNYQSTWLRA</sequence>
<dbReference type="GO" id="GO:0000307">
    <property type="term" value="C:cyclin-dependent protein kinase holoenzyme complex"/>
    <property type="evidence" value="ECO:0007669"/>
    <property type="project" value="TreeGrafter"/>
</dbReference>
<dbReference type="InParanoid" id="A0A0D0ECV4"/>
<dbReference type="GO" id="GO:0019901">
    <property type="term" value="F:protein kinase binding"/>
    <property type="evidence" value="ECO:0007669"/>
    <property type="project" value="InterPro"/>
</dbReference>
<dbReference type="CDD" id="cd20557">
    <property type="entry name" value="CYCLIN_ScPCL1-like"/>
    <property type="match status" value="1"/>
</dbReference>
<proteinExistence type="predicted"/>
<evidence type="ECO:0000313" key="3">
    <source>
        <dbReference type="Proteomes" id="UP000054538"/>
    </source>
</evidence>
<dbReference type="PANTHER" id="PTHR15615:SF108">
    <property type="entry name" value="PROTEIN CNPPD1"/>
    <property type="match status" value="1"/>
</dbReference>
<dbReference type="OrthoDB" id="286814at2759"/>
<keyword evidence="3" id="KW-1185">Reference proteome</keyword>
<dbReference type="Gene3D" id="1.10.472.10">
    <property type="entry name" value="Cyclin-like"/>
    <property type="match status" value="1"/>
</dbReference>
<feature type="compositionally biased region" description="Polar residues" evidence="1">
    <location>
        <begin position="681"/>
        <end position="690"/>
    </location>
</feature>
<dbReference type="AlphaFoldDB" id="A0A0D0ECV4"/>
<dbReference type="GO" id="GO:0016538">
    <property type="term" value="F:cyclin-dependent protein serine/threonine kinase regulator activity"/>
    <property type="evidence" value="ECO:0007669"/>
    <property type="project" value="TreeGrafter"/>
</dbReference>
<reference evidence="2 3" key="1">
    <citation type="submission" date="2014-04" db="EMBL/GenBank/DDBJ databases">
        <authorList>
            <consortium name="DOE Joint Genome Institute"/>
            <person name="Kuo A."/>
            <person name="Kohler A."/>
            <person name="Jargeat P."/>
            <person name="Nagy L.G."/>
            <person name="Floudas D."/>
            <person name="Copeland A."/>
            <person name="Barry K.W."/>
            <person name="Cichocki N."/>
            <person name="Veneault-Fourrey C."/>
            <person name="LaButti K."/>
            <person name="Lindquist E.A."/>
            <person name="Lipzen A."/>
            <person name="Lundell T."/>
            <person name="Morin E."/>
            <person name="Murat C."/>
            <person name="Sun H."/>
            <person name="Tunlid A."/>
            <person name="Henrissat B."/>
            <person name="Grigoriev I.V."/>
            <person name="Hibbett D.S."/>
            <person name="Martin F."/>
            <person name="Nordberg H.P."/>
            <person name="Cantor M.N."/>
            <person name="Hua S.X."/>
        </authorList>
    </citation>
    <scope>NUCLEOTIDE SEQUENCE [LARGE SCALE GENOMIC DNA]</scope>
    <source>
        <strain evidence="2 3">Ve08.2h10</strain>
    </source>
</reference>
<dbReference type="PANTHER" id="PTHR15615">
    <property type="match status" value="1"/>
</dbReference>
<name>A0A0D0ECV4_9AGAM</name>
<dbReference type="GO" id="GO:0005634">
    <property type="term" value="C:nucleus"/>
    <property type="evidence" value="ECO:0007669"/>
    <property type="project" value="TreeGrafter"/>
</dbReference>
<accession>A0A0D0ECV4</accession>
<dbReference type="Proteomes" id="UP000054538">
    <property type="component" value="Unassembled WGS sequence"/>
</dbReference>
<dbReference type="InterPro" id="IPR013922">
    <property type="entry name" value="Cyclin_PHO80-like"/>
</dbReference>
<evidence type="ECO:0000256" key="1">
    <source>
        <dbReference type="SAM" id="MobiDB-lite"/>
    </source>
</evidence>
<evidence type="ECO:0000313" key="2">
    <source>
        <dbReference type="EMBL" id="KIL00026.1"/>
    </source>
</evidence>
<protein>
    <submittedName>
        <fullName evidence="2">Uncharacterized protein</fullName>
    </submittedName>
</protein>
<dbReference type="HOGENOM" id="CLU_362103_0_0_1"/>
<dbReference type="EMBL" id="KN824844">
    <property type="protein sequence ID" value="KIL00026.1"/>
    <property type="molecule type" value="Genomic_DNA"/>
</dbReference>
<reference evidence="3" key="2">
    <citation type="submission" date="2015-01" db="EMBL/GenBank/DDBJ databases">
        <title>Evolutionary Origins and Diversification of the Mycorrhizal Mutualists.</title>
        <authorList>
            <consortium name="DOE Joint Genome Institute"/>
            <consortium name="Mycorrhizal Genomics Consortium"/>
            <person name="Kohler A."/>
            <person name="Kuo A."/>
            <person name="Nagy L.G."/>
            <person name="Floudas D."/>
            <person name="Copeland A."/>
            <person name="Barry K.W."/>
            <person name="Cichocki N."/>
            <person name="Veneault-Fourrey C."/>
            <person name="LaButti K."/>
            <person name="Lindquist E.A."/>
            <person name="Lipzen A."/>
            <person name="Lundell T."/>
            <person name="Morin E."/>
            <person name="Murat C."/>
            <person name="Riley R."/>
            <person name="Ohm R."/>
            <person name="Sun H."/>
            <person name="Tunlid A."/>
            <person name="Henrissat B."/>
            <person name="Grigoriev I.V."/>
            <person name="Hibbett D.S."/>
            <person name="Martin F."/>
        </authorList>
    </citation>
    <scope>NUCLEOTIDE SEQUENCE [LARGE SCALE GENOMIC DNA]</scope>
    <source>
        <strain evidence="3">Ve08.2h10</strain>
    </source>
</reference>
<gene>
    <name evidence="2" type="ORF">PAXRUDRAFT_23477</name>
</gene>
<organism evidence="2 3">
    <name type="scientific">Paxillus rubicundulus Ve08.2h10</name>
    <dbReference type="NCBI Taxonomy" id="930991"/>
    <lineage>
        <taxon>Eukaryota</taxon>
        <taxon>Fungi</taxon>
        <taxon>Dikarya</taxon>
        <taxon>Basidiomycota</taxon>
        <taxon>Agaricomycotina</taxon>
        <taxon>Agaricomycetes</taxon>
        <taxon>Agaricomycetidae</taxon>
        <taxon>Boletales</taxon>
        <taxon>Paxilineae</taxon>
        <taxon>Paxillaceae</taxon>
        <taxon>Paxillus</taxon>
    </lineage>
</organism>
<feature type="region of interest" description="Disordered" evidence="1">
    <location>
        <begin position="673"/>
        <end position="692"/>
    </location>
</feature>